<dbReference type="Proteomes" id="UP000271098">
    <property type="component" value="Unassembled WGS sequence"/>
</dbReference>
<gene>
    <name evidence="1" type="ORF">GPUH_LOCUS4955</name>
</gene>
<dbReference type="EMBL" id="UYRT01009916">
    <property type="protein sequence ID" value="VDK48303.1"/>
    <property type="molecule type" value="Genomic_DNA"/>
</dbReference>
<reference evidence="3" key="1">
    <citation type="submission" date="2016-06" db="UniProtKB">
        <authorList>
            <consortium name="WormBaseParasite"/>
        </authorList>
    </citation>
    <scope>IDENTIFICATION</scope>
</reference>
<organism evidence="3">
    <name type="scientific">Gongylonema pulchrum</name>
    <dbReference type="NCBI Taxonomy" id="637853"/>
    <lineage>
        <taxon>Eukaryota</taxon>
        <taxon>Metazoa</taxon>
        <taxon>Ecdysozoa</taxon>
        <taxon>Nematoda</taxon>
        <taxon>Chromadorea</taxon>
        <taxon>Rhabditida</taxon>
        <taxon>Spirurina</taxon>
        <taxon>Spiruromorpha</taxon>
        <taxon>Spiruroidea</taxon>
        <taxon>Gongylonematidae</taxon>
        <taxon>Gongylonema</taxon>
    </lineage>
</organism>
<evidence type="ECO:0000313" key="3">
    <source>
        <dbReference type="WBParaSite" id="GPUH_0000496201-mRNA-1"/>
    </source>
</evidence>
<dbReference type="WBParaSite" id="GPUH_0000496201-mRNA-1">
    <property type="protein sequence ID" value="GPUH_0000496201-mRNA-1"/>
    <property type="gene ID" value="GPUH_0000496201"/>
</dbReference>
<evidence type="ECO:0000313" key="1">
    <source>
        <dbReference type="EMBL" id="VDK48303.1"/>
    </source>
</evidence>
<dbReference type="AlphaFoldDB" id="A0A183D8B4"/>
<sequence length="76" mass="8896">MNSVVPSKVPPNELPDELRHLFLMFDHAVLEKWYFNEAESKPVVWKKEAIDEIIHSNDFITPYKPDGGYQKIIRLA</sequence>
<accession>A0A183D8B4</accession>
<keyword evidence="2" id="KW-1185">Reference proteome</keyword>
<reference evidence="1 2" key="2">
    <citation type="submission" date="2018-11" db="EMBL/GenBank/DDBJ databases">
        <authorList>
            <consortium name="Pathogen Informatics"/>
        </authorList>
    </citation>
    <scope>NUCLEOTIDE SEQUENCE [LARGE SCALE GENOMIC DNA]</scope>
</reference>
<protein>
    <submittedName>
        <fullName evidence="3">Epoxide hydrolase</fullName>
    </submittedName>
</protein>
<proteinExistence type="predicted"/>
<evidence type="ECO:0000313" key="2">
    <source>
        <dbReference type="Proteomes" id="UP000271098"/>
    </source>
</evidence>
<name>A0A183D8B4_9BILA</name>